<dbReference type="Proteomes" id="UP000198131">
    <property type="component" value="Unassembled WGS sequence"/>
</dbReference>
<dbReference type="InterPro" id="IPR011042">
    <property type="entry name" value="6-blade_b-propeller_TolB-like"/>
</dbReference>
<feature type="chain" id="PRO_5012419937" evidence="3">
    <location>
        <begin position="22"/>
        <end position="1503"/>
    </location>
</feature>
<gene>
    <name evidence="5" type="ORF">SAMN06265337_0515</name>
</gene>
<dbReference type="Pfam" id="PF18962">
    <property type="entry name" value="Por_Secre_tail"/>
    <property type="match status" value="1"/>
</dbReference>
<accession>A0A212T743</accession>
<dbReference type="CDD" id="cd05819">
    <property type="entry name" value="NHL"/>
    <property type="match status" value="1"/>
</dbReference>
<dbReference type="InterPro" id="IPR002909">
    <property type="entry name" value="IPT_dom"/>
</dbReference>
<sequence length="1503" mass="160176">MRTFYVWCCLLLLPLAGLAQASAEFQLKGVIGTPLESPRDVAANAHSFVYVLDNGHVTKLDEQGRFVAQLDPNSPDPAKAKLANILAISTDAAGNFYVADKGAREVRKFSPQGQQLLTFTHAKWTADPSISRDSYPENLTIDAAGNVYVVEPLRILKFNAQAQLQWIYDPIISRTESVVTLSAYKDIVTDVKGHVFILDGAYDVMTLSANTGELQQTFSIKAGSNNLQARYSLALDAAGNFYTLNGIAISKFNSAGVYQSILMPGFTTETNTLHFDEEGSLYVSTARVQTRYDHTGGAQLWKLNSAGQPVGQWGNQTGFTFLTQDKSGDFYVYDAIKRQLVKYASNGQKINRFPNTGTPGEFLGSDFVLGIVTDMSNNIYALQYDLKTTSLKKFNALGQYISKITIPSVTQGGPDYSTLGIGPLGEIYVTDSYSGIIYKLDQYGRPVLHFGSKGRGAGQFDTPKAIAVDARGFVYVTDINGHRLQKFSSTGQFIRESKNLTAIDDTYPRCYVGISVDAAGRVFIGSTLDAFVQVYDATGTLASRIPGTFSYPSINLQGTRLLALNHDRDAVHIFTATNPTGARKGLITGRIFQDLNYACAPKTAPALPNIAVIAEPGGYYGYSDENGNYSIAADTGTYTVRQLLPQEPGRTILQTCTTATTVHLAEYDSSVPGPDFGNQLSAMPYLSVSVASNRRRRCFRNTTTVAYSNTGFVAVADAKVMVELPQHVLFISANMPHTQDARGNYVFDVGTLQPNQHGTITILDSVACGDASIRGLTVCTKAWITPVNTYPPPPNWNEASITVAGTTQPGNQARFTIRNTGKGSTTDSLNLRVYQDAQLALIHRYSLPAADSLVLRIPATGQVVRVEADQPLGHPLKATASANVELPGRVTNGQPSAAMMAFPPDDAEPEKAEDCQPILDSYDPNDKHVLPAGLTAQHYTPTNTALRYQVRFQNTGNDVAYRVVVVDTLDAGLDISTLQVGAVSHPYHLSITGQARPVLTFTFDNILLPDSSHNLLGSNGFVQFSIQPRSGLAPKASIENFADIFFDYNEPVRTNTTLNRIFDVPPSVVPGLELAAKDVVVSPGISGFSPAQGRAGTLVTITGQHFAPSTTGNQVRFQGTAAQILQVTPTSLTVRVPAGATPGRIQVITPDGSAHSTASFTAFLPPTLTSLSAEEGIPGTILTLTGAHFSPVPDQDTVTIGGLAARVVLATSSRLDVEVPPGAPVGHILIKTLGGQAESLSLFKTWHPPTLTISSPGKGKAGSSVTLTGTNFSEVPTRNTVLFGATSGVVLQASATQLLVRVPTLAASGPIEVQTPGGKATTATEFTFIPAPVISSFSPAEGSAGTLVTIEGRNFLADGQTDTVYFEGVPAKLVSSSPTQIVAEVPTGARSGLLSVAGAGGPGLSATKFVVPVATAADAALSSALTLYPNPTAGQLTLDWQKANVAVQQMQIFDALGHLVLAHNLRQQTARTLTVTLAPNRPGLYLVVVYTAHGTITKRISLL</sequence>
<dbReference type="GO" id="GO:0008270">
    <property type="term" value="F:zinc ion binding"/>
    <property type="evidence" value="ECO:0007669"/>
    <property type="project" value="UniProtKB-KW"/>
</dbReference>
<dbReference type="SUPFAM" id="SSF101898">
    <property type="entry name" value="NHL repeat"/>
    <property type="match status" value="2"/>
</dbReference>
<dbReference type="RefSeq" id="WP_088841851.1">
    <property type="nucleotide sequence ID" value="NZ_FYEW01000001.1"/>
</dbReference>
<dbReference type="InterPro" id="IPR055353">
    <property type="entry name" value="DUF7619"/>
</dbReference>
<dbReference type="OrthoDB" id="1524003at2"/>
<evidence type="ECO:0000256" key="2">
    <source>
        <dbReference type="PROSITE-ProRule" id="PRU00504"/>
    </source>
</evidence>
<reference evidence="6" key="1">
    <citation type="submission" date="2017-06" db="EMBL/GenBank/DDBJ databases">
        <authorList>
            <person name="Varghese N."/>
            <person name="Submissions S."/>
        </authorList>
    </citation>
    <scope>NUCLEOTIDE SEQUENCE [LARGE SCALE GENOMIC DNA]</scope>
    <source>
        <strain evidence="6">DSM 11116</strain>
    </source>
</reference>
<feature type="signal peptide" evidence="3">
    <location>
        <begin position="1"/>
        <end position="21"/>
    </location>
</feature>
<keyword evidence="6" id="KW-1185">Reference proteome</keyword>
<feature type="domain" description="IPT/TIG" evidence="4">
    <location>
        <begin position="1082"/>
        <end position="1163"/>
    </location>
</feature>
<dbReference type="NCBIfam" id="TIGR04183">
    <property type="entry name" value="Por_Secre_tail"/>
    <property type="match status" value="1"/>
</dbReference>
<organism evidence="5 6">
    <name type="scientific">Hymenobacter gelipurpurascens</name>
    <dbReference type="NCBI Taxonomy" id="89968"/>
    <lineage>
        <taxon>Bacteria</taxon>
        <taxon>Pseudomonadati</taxon>
        <taxon>Bacteroidota</taxon>
        <taxon>Cytophagia</taxon>
        <taxon>Cytophagales</taxon>
        <taxon>Hymenobacteraceae</taxon>
        <taxon>Hymenobacter</taxon>
    </lineage>
</organism>
<feature type="repeat" description="NHL" evidence="2">
    <location>
        <begin position="450"/>
        <end position="490"/>
    </location>
</feature>
<dbReference type="CDD" id="cd00603">
    <property type="entry name" value="IPT_PCSR"/>
    <property type="match status" value="2"/>
</dbReference>
<dbReference type="Gene3D" id="2.60.40.10">
    <property type="entry name" value="Immunoglobulins"/>
    <property type="match status" value="4"/>
</dbReference>
<dbReference type="PANTHER" id="PTHR24104">
    <property type="entry name" value="E3 UBIQUITIN-PROTEIN LIGASE NHLRC1-RELATED"/>
    <property type="match status" value="1"/>
</dbReference>
<feature type="domain" description="IPT/TIG" evidence="4">
    <location>
        <begin position="1248"/>
        <end position="1329"/>
    </location>
</feature>
<keyword evidence="3" id="KW-0732">Signal</keyword>
<name>A0A212T743_9BACT</name>
<dbReference type="PANTHER" id="PTHR24104:SF25">
    <property type="entry name" value="PROTEIN LIN-41"/>
    <property type="match status" value="1"/>
</dbReference>
<dbReference type="InterPro" id="IPR014756">
    <property type="entry name" value="Ig_E-set"/>
</dbReference>
<dbReference type="Gene3D" id="2.120.10.30">
    <property type="entry name" value="TolB, C-terminal domain"/>
    <property type="match status" value="3"/>
</dbReference>
<dbReference type="InterPro" id="IPR050952">
    <property type="entry name" value="TRIM-NHL_E3_ligases"/>
</dbReference>
<dbReference type="InterPro" id="IPR013783">
    <property type="entry name" value="Ig-like_fold"/>
</dbReference>
<proteinExistence type="predicted"/>
<evidence type="ECO:0000313" key="5">
    <source>
        <dbReference type="EMBL" id="SNC61671.1"/>
    </source>
</evidence>
<keyword evidence="1" id="KW-0677">Repeat</keyword>
<protein>
    <submittedName>
        <fullName evidence="5">Conserved repeat domain-containing protein/Por secretion system C-terminal sorting domain-containing protein</fullName>
    </submittedName>
</protein>
<feature type="domain" description="IPT/TIG" evidence="4">
    <location>
        <begin position="1331"/>
        <end position="1412"/>
    </location>
</feature>
<dbReference type="Pfam" id="PF01833">
    <property type="entry name" value="TIG"/>
    <property type="match status" value="4"/>
</dbReference>
<dbReference type="InterPro" id="IPR001258">
    <property type="entry name" value="NHL_repeat"/>
</dbReference>
<evidence type="ECO:0000256" key="3">
    <source>
        <dbReference type="SAM" id="SignalP"/>
    </source>
</evidence>
<dbReference type="SMART" id="SM00429">
    <property type="entry name" value="IPT"/>
    <property type="match status" value="3"/>
</dbReference>
<dbReference type="EMBL" id="FYEW01000001">
    <property type="protein sequence ID" value="SNC61671.1"/>
    <property type="molecule type" value="Genomic_DNA"/>
</dbReference>
<evidence type="ECO:0000313" key="6">
    <source>
        <dbReference type="Proteomes" id="UP000198131"/>
    </source>
</evidence>
<evidence type="ECO:0000256" key="1">
    <source>
        <dbReference type="ARBA" id="ARBA00022737"/>
    </source>
</evidence>
<dbReference type="InterPro" id="IPR026444">
    <property type="entry name" value="Secre_tail"/>
</dbReference>
<dbReference type="PROSITE" id="PS51125">
    <property type="entry name" value="NHL"/>
    <property type="match status" value="1"/>
</dbReference>
<dbReference type="Pfam" id="PF24595">
    <property type="entry name" value="DUF7619"/>
    <property type="match status" value="1"/>
</dbReference>
<dbReference type="SUPFAM" id="SSF81296">
    <property type="entry name" value="E set domains"/>
    <property type="match status" value="4"/>
</dbReference>
<evidence type="ECO:0000259" key="4">
    <source>
        <dbReference type="SMART" id="SM00429"/>
    </source>
</evidence>